<evidence type="ECO:0000313" key="2">
    <source>
        <dbReference type="Proteomes" id="UP000533637"/>
    </source>
</evidence>
<organism evidence="1 2">
    <name type="scientific">Parabacteroides faecis</name>
    <dbReference type="NCBI Taxonomy" id="1217282"/>
    <lineage>
        <taxon>Bacteria</taxon>
        <taxon>Pseudomonadati</taxon>
        <taxon>Bacteroidota</taxon>
        <taxon>Bacteroidia</taxon>
        <taxon>Bacteroidales</taxon>
        <taxon>Tannerellaceae</taxon>
        <taxon>Parabacteroides</taxon>
    </lineage>
</organism>
<dbReference type="RefSeq" id="WP_183670111.1">
    <property type="nucleotide sequence ID" value="NZ_BMPB01000001.1"/>
</dbReference>
<evidence type="ECO:0008006" key="3">
    <source>
        <dbReference type="Google" id="ProtNLM"/>
    </source>
</evidence>
<comment type="caution">
    <text evidence="1">The sequence shown here is derived from an EMBL/GenBank/DDBJ whole genome shotgun (WGS) entry which is preliminary data.</text>
</comment>
<dbReference type="SUPFAM" id="SSF48452">
    <property type="entry name" value="TPR-like"/>
    <property type="match status" value="1"/>
</dbReference>
<dbReference type="EMBL" id="JACHOC010000003">
    <property type="protein sequence ID" value="MBB4621812.1"/>
    <property type="molecule type" value="Genomic_DNA"/>
</dbReference>
<gene>
    <name evidence="1" type="ORF">GGQ57_001709</name>
</gene>
<protein>
    <recommendedName>
        <fullName evidence="3">SusD/RagB family nutrient-binding outer membrane lipoprotein</fullName>
    </recommendedName>
</protein>
<proteinExistence type="predicted"/>
<dbReference type="Pfam" id="PF12771">
    <property type="entry name" value="SusD-like_2"/>
    <property type="match status" value="1"/>
</dbReference>
<sequence>MKKIKSIVYFILCTMISGCSNFDHLNTNPNTVETATSSLLATSVILDIVSPDGYAANFIQDACLAKQMIWLEYLHDYNYNVLGRASFSGYTMLINADKMKELAKEEYKDAYEALALFAKSYKLFYLSMQVGDIPFSDALQGESDNTKPRYDSQEEVMKTILDDLETASRLFSLANSFEGDPVFQGDVSKWEKVTNTFRLKVLMYLSKKENDPGLNIKERFARIFNNEPLMTSNKDNLQLVFSDKSGQLYPYNKATSKHHVYATISSIVIDTLKAYNDYRLFYYAQPAKTMIDKGLQPDNADAYIGLDPVADFSDIKSEYAKGAYSAINLRYTDIPAGEPYTRVGYAEQCFILAEAILRGWINGNATEYYNAGIKASMTFTEENTPDDEMYHHGKKITEDYIGTYLNSEPVMLKGDTEHKIKQIIIQKYLTYYMQYPFDAYYEYRRTGYPVLPINPLTNRNAEKDKIPVRWMYPTKEFDYNKENVDNAVASQYDGIDNNNKIMWILK</sequence>
<dbReference type="Gene3D" id="1.25.40.390">
    <property type="match status" value="1"/>
</dbReference>
<keyword evidence="2" id="KW-1185">Reference proteome</keyword>
<dbReference type="Proteomes" id="UP000533637">
    <property type="component" value="Unassembled WGS sequence"/>
</dbReference>
<dbReference type="InterPro" id="IPR011990">
    <property type="entry name" value="TPR-like_helical_dom_sf"/>
</dbReference>
<name>A0ABR6KJY1_9BACT</name>
<evidence type="ECO:0000313" key="1">
    <source>
        <dbReference type="EMBL" id="MBB4621812.1"/>
    </source>
</evidence>
<dbReference type="PROSITE" id="PS51257">
    <property type="entry name" value="PROKAR_LIPOPROTEIN"/>
    <property type="match status" value="1"/>
</dbReference>
<dbReference type="InterPro" id="IPR041662">
    <property type="entry name" value="SusD-like_2"/>
</dbReference>
<reference evidence="1 2" key="1">
    <citation type="submission" date="2020-08" db="EMBL/GenBank/DDBJ databases">
        <title>Genomic Encyclopedia of Type Strains, Phase IV (KMG-IV): sequencing the most valuable type-strain genomes for metagenomic binning, comparative biology and taxonomic classification.</title>
        <authorList>
            <person name="Goeker M."/>
        </authorList>
    </citation>
    <scope>NUCLEOTIDE SEQUENCE [LARGE SCALE GENOMIC DNA]</scope>
    <source>
        <strain evidence="1 2">DSM 102983</strain>
    </source>
</reference>
<accession>A0ABR6KJY1</accession>